<accession>A0ABV4GWB8</accession>
<dbReference type="SUPFAM" id="SSF51905">
    <property type="entry name" value="FAD/NAD(P)-binding domain"/>
    <property type="match status" value="1"/>
</dbReference>
<dbReference type="Gene3D" id="3.50.50.60">
    <property type="entry name" value="FAD/NAD(P)-binding domain"/>
    <property type="match status" value="1"/>
</dbReference>
<dbReference type="PRINTS" id="PR00419">
    <property type="entry name" value="ADXRDTASE"/>
</dbReference>
<reference evidence="2 3" key="1">
    <citation type="submission" date="2024-07" db="EMBL/GenBank/DDBJ databases">
        <authorList>
            <person name="Thanompreechachai J."/>
            <person name="Duangmal K."/>
        </authorList>
    </citation>
    <scope>NUCLEOTIDE SEQUENCE [LARGE SCALE GENOMIC DNA]</scope>
    <source>
        <strain evidence="2 3">LSe6-4</strain>
    </source>
</reference>
<sequence>MSAPSVAAGGPGLPRGEDPVVVIGAGPAGLAAAEHLLDAGRRVVVVDGAPVVGGLSRSVERWGHRLDLGPHSFLSSSHPESVARWLDLAGAAGGVERTEAVRAAVWRGRVVGFPPRPLDVLRTAGPVTTARFALDRLRPRRPAPGTTGGSAYDALVARHGLAVVADLFVPYCRKYLGVHPRDLSPAFAHKLQGTRRGWTGPVDLLTPRAGTGAVWDELARRLRARGARVLLGTPVVGLTVAGERVTGVRCGRAGATGPEQEQTLAASAVVSSAPAAVLRRWLPGTGTSTPTPAAAPAFTARDTYLVHLRLAAGPGGGVGQNAHYVTAYDPQVRTGRLSNTRSWRPETFGRAPDTVLCAEFWSSGQDDLSARTDDQLAALAVSELPVFGVDPRVRVLDHDVLRLPRSVPVLTRGVEAARAGLDAALDRWTNLTRVGRHGTHDWDGQEDALLTGRSTGAHVLRGA</sequence>
<gene>
    <name evidence="2" type="ORF">AB2L27_02355</name>
</gene>
<proteinExistence type="predicted"/>
<organism evidence="2 3">
    <name type="scientific">Kineococcus halophytocola</name>
    <dbReference type="NCBI Taxonomy" id="3234027"/>
    <lineage>
        <taxon>Bacteria</taxon>
        <taxon>Bacillati</taxon>
        <taxon>Actinomycetota</taxon>
        <taxon>Actinomycetes</taxon>
        <taxon>Kineosporiales</taxon>
        <taxon>Kineosporiaceae</taxon>
        <taxon>Kineococcus</taxon>
    </lineage>
</organism>
<feature type="domain" description="Amine oxidase" evidence="1">
    <location>
        <begin position="28"/>
        <end position="457"/>
    </location>
</feature>
<dbReference type="PANTHER" id="PTHR21197:SF0">
    <property type="entry name" value="UDP-GALACTOPYRANOSE MUTASE"/>
    <property type="match status" value="1"/>
</dbReference>
<dbReference type="Pfam" id="PF01593">
    <property type="entry name" value="Amino_oxidase"/>
    <property type="match status" value="1"/>
</dbReference>
<comment type="caution">
    <text evidence="2">The sequence shown here is derived from an EMBL/GenBank/DDBJ whole genome shotgun (WGS) entry which is preliminary data.</text>
</comment>
<dbReference type="Proteomes" id="UP001565927">
    <property type="component" value="Unassembled WGS sequence"/>
</dbReference>
<keyword evidence="3" id="KW-1185">Reference proteome</keyword>
<dbReference type="InterPro" id="IPR036188">
    <property type="entry name" value="FAD/NAD-bd_sf"/>
</dbReference>
<evidence type="ECO:0000313" key="2">
    <source>
        <dbReference type="EMBL" id="MEZ0163606.1"/>
    </source>
</evidence>
<name>A0ABV4GWB8_9ACTN</name>
<dbReference type="PANTHER" id="PTHR21197">
    <property type="entry name" value="UDP-GALACTOPYRANOSE MUTASE"/>
    <property type="match status" value="1"/>
</dbReference>
<evidence type="ECO:0000259" key="1">
    <source>
        <dbReference type="Pfam" id="PF01593"/>
    </source>
</evidence>
<dbReference type="EMBL" id="JBGFTU010000002">
    <property type="protein sequence ID" value="MEZ0163606.1"/>
    <property type="molecule type" value="Genomic_DNA"/>
</dbReference>
<dbReference type="RefSeq" id="WP_370439858.1">
    <property type="nucleotide sequence ID" value="NZ_JBGFTU010000002.1"/>
</dbReference>
<evidence type="ECO:0000313" key="3">
    <source>
        <dbReference type="Proteomes" id="UP001565927"/>
    </source>
</evidence>
<dbReference type="InterPro" id="IPR002937">
    <property type="entry name" value="Amino_oxidase"/>
</dbReference>
<protein>
    <submittedName>
        <fullName evidence="2">FAD-dependent oxidoreductase</fullName>
    </submittedName>
</protein>